<dbReference type="InterPro" id="IPR044878">
    <property type="entry name" value="UbiA_sf"/>
</dbReference>
<comment type="similarity">
    <text evidence="8">Belongs to the UbiA prenyltransferase family. Protoheme IX farnesyltransferase subfamily.</text>
</comment>
<feature type="transmembrane region" description="Helical" evidence="8">
    <location>
        <begin position="269"/>
        <end position="286"/>
    </location>
</feature>
<comment type="subcellular location">
    <subcellularLocation>
        <location evidence="8">Cell membrane</location>
        <topology evidence="8">Multi-pass membrane protein</topology>
    </subcellularLocation>
    <subcellularLocation>
        <location evidence="1">Membrane</location>
        <topology evidence="1">Multi-pass membrane protein</topology>
    </subcellularLocation>
</comment>
<reference evidence="9" key="2">
    <citation type="journal article" date="2021" name="Microbiome">
        <title>Successional dynamics and alternative stable states in a saline activated sludge microbial community over 9 years.</title>
        <authorList>
            <person name="Wang Y."/>
            <person name="Ye J."/>
            <person name="Ju F."/>
            <person name="Liu L."/>
            <person name="Boyd J.A."/>
            <person name="Deng Y."/>
            <person name="Parks D.H."/>
            <person name="Jiang X."/>
            <person name="Yin X."/>
            <person name="Woodcroft B.J."/>
            <person name="Tyson G.W."/>
            <person name="Hugenholtz P."/>
            <person name="Polz M.F."/>
            <person name="Zhang T."/>
        </authorList>
    </citation>
    <scope>NUCLEOTIDE SEQUENCE</scope>
    <source>
        <strain evidence="9">HKST-UBA02</strain>
    </source>
</reference>
<dbReference type="HAMAP" id="MF_00154">
    <property type="entry name" value="CyoE_CtaB"/>
    <property type="match status" value="1"/>
</dbReference>
<evidence type="ECO:0000256" key="3">
    <source>
        <dbReference type="ARBA" id="ARBA00022692"/>
    </source>
</evidence>
<accession>A0A956N8T9</accession>
<comment type="function">
    <text evidence="8">Converts heme B (protoheme IX) to heme O by substitution of the vinyl group on carbon 2 of heme B porphyrin ring with a hydroxyethyl farnesyl side group.</text>
</comment>
<feature type="transmembrane region" description="Helical" evidence="8">
    <location>
        <begin position="210"/>
        <end position="233"/>
    </location>
</feature>
<evidence type="ECO:0000256" key="4">
    <source>
        <dbReference type="ARBA" id="ARBA00022989"/>
    </source>
</evidence>
<sequence>MARSAHSPVHTIALLTKARLGLLVTLTTVVGFIVASVGDIHWTRLLITAIGTTMAAFGANAFNQCIERSRDARMERTKGRPLPAGTLTIGQAVAISGLLAAGGDIILAVFVNPLTAGLALIIQVLYLFVYTPLKPRTPANTLVGAVCGAIPPMMGWTAVRGQIDPGAWILFLILFVWQMPHFLSLAWLYREDYERGGFRMLPSLDPTGMLTCNLVVLYTAALLPLAFATTIAGIAGWKFFTGALVLGIVWIGLAVQLRTSRETRHARRVFFASLIYLPLFLALLVLDRGPAVSPGPSFRLGENVKIPQSASLEMTFDVEHGMDAGRFGAVSDTSSTSDALRPPSGN</sequence>
<keyword evidence="3 8" id="KW-0812">Transmembrane</keyword>
<feature type="transmembrane region" description="Helical" evidence="8">
    <location>
        <begin position="105"/>
        <end position="129"/>
    </location>
</feature>
<dbReference type="GO" id="GO:0008495">
    <property type="term" value="F:protoheme IX farnesyltransferase activity"/>
    <property type="evidence" value="ECO:0007669"/>
    <property type="project" value="UniProtKB-UniRule"/>
</dbReference>
<feature type="transmembrane region" description="Helical" evidence="8">
    <location>
        <begin position="20"/>
        <end position="38"/>
    </location>
</feature>
<comment type="caution">
    <text evidence="9">The sequence shown here is derived from an EMBL/GenBank/DDBJ whole genome shotgun (WGS) entry which is preliminary data.</text>
</comment>
<evidence type="ECO:0000256" key="2">
    <source>
        <dbReference type="ARBA" id="ARBA00022679"/>
    </source>
</evidence>
<evidence type="ECO:0000313" key="10">
    <source>
        <dbReference type="Proteomes" id="UP000739538"/>
    </source>
</evidence>
<dbReference type="GO" id="GO:0048034">
    <property type="term" value="P:heme O biosynthetic process"/>
    <property type="evidence" value="ECO:0007669"/>
    <property type="project" value="UniProtKB-UniRule"/>
</dbReference>
<dbReference type="InterPro" id="IPR000537">
    <property type="entry name" value="UbiA_prenyltransferase"/>
</dbReference>
<dbReference type="CDD" id="cd13957">
    <property type="entry name" value="PT_UbiA_Cox10"/>
    <property type="match status" value="1"/>
</dbReference>
<keyword evidence="8" id="KW-1003">Cell membrane</keyword>
<evidence type="ECO:0000313" key="9">
    <source>
        <dbReference type="EMBL" id="MCA9754712.1"/>
    </source>
</evidence>
<dbReference type="Gene3D" id="1.10.357.140">
    <property type="entry name" value="UbiA prenyltransferase"/>
    <property type="match status" value="1"/>
</dbReference>
<reference evidence="9" key="1">
    <citation type="submission" date="2020-04" db="EMBL/GenBank/DDBJ databases">
        <authorList>
            <person name="Zhang T."/>
        </authorList>
    </citation>
    <scope>NUCLEOTIDE SEQUENCE</scope>
    <source>
        <strain evidence="9">HKST-UBA02</strain>
    </source>
</reference>
<keyword evidence="6 8" id="KW-0472">Membrane</keyword>
<organism evidence="9 10">
    <name type="scientific">Eiseniibacteriota bacterium</name>
    <dbReference type="NCBI Taxonomy" id="2212470"/>
    <lineage>
        <taxon>Bacteria</taxon>
        <taxon>Candidatus Eiseniibacteriota</taxon>
    </lineage>
</organism>
<dbReference type="NCBIfam" id="TIGR01473">
    <property type="entry name" value="cyoE_ctaB"/>
    <property type="match status" value="1"/>
</dbReference>
<proteinExistence type="inferred from homology"/>
<dbReference type="PANTHER" id="PTHR43448">
    <property type="entry name" value="PROTOHEME IX FARNESYLTRANSFERASE, MITOCHONDRIAL"/>
    <property type="match status" value="1"/>
</dbReference>
<evidence type="ECO:0000256" key="8">
    <source>
        <dbReference type="HAMAP-Rule" id="MF_00154"/>
    </source>
</evidence>
<comment type="catalytic activity">
    <reaction evidence="7 8">
        <text>heme b + (2E,6E)-farnesyl diphosphate + H2O = Fe(II)-heme o + diphosphate</text>
        <dbReference type="Rhea" id="RHEA:28070"/>
        <dbReference type="ChEBI" id="CHEBI:15377"/>
        <dbReference type="ChEBI" id="CHEBI:33019"/>
        <dbReference type="ChEBI" id="CHEBI:60344"/>
        <dbReference type="ChEBI" id="CHEBI:60530"/>
        <dbReference type="ChEBI" id="CHEBI:175763"/>
        <dbReference type="EC" id="2.5.1.141"/>
    </reaction>
</comment>
<feature type="transmembrane region" description="Helical" evidence="8">
    <location>
        <begin position="82"/>
        <end position="99"/>
    </location>
</feature>
<evidence type="ECO:0000256" key="5">
    <source>
        <dbReference type="ARBA" id="ARBA00023133"/>
    </source>
</evidence>
<feature type="transmembrane region" description="Helical" evidence="8">
    <location>
        <begin position="44"/>
        <end position="62"/>
    </location>
</feature>
<dbReference type="GO" id="GO:0005886">
    <property type="term" value="C:plasma membrane"/>
    <property type="evidence" value="ECO:0007669"/>
    <property type="project" value="UniProtKB-SubCell"/>
</dbReference>
<keyword evidence="4 8" id="KW-1133">Transmembrane helix</keyword>
<dbReference type="Proteomes" id="UP000739538">
    <property type="component" value="Unassembled WGS sequence"/>
</dbReference>
<name>A0A956N8T9_UNCEI</name>
<dbReference type="EC" id="2.5.1.141" evidence="8"/>
<keyword evidence="5 8" id="KW-0350">Heme biosynthesis</keyword>
<dbReference type="InterPro" id="IPR006369">
    <property type="entry name" value="Protohaem_IX_farnesylTrfase"/>
</dbReference>
<gene>
    <name evidence="9" type="primary">cyoE</name>
    <name evidence="8" type="synonym">ctaB</name>
    <name evidence="9" type="ORF">KDA27_02840</name>
</gene>
<protein>
    <recommendedName>
        <fullName evidence="8">Protoheme IX farnesyltransferase</fullName>
        <ecNumber evidence="8">2.5.1.141</ecNumber>
    </recommendedName>
    <alternativeName>
        <fullName evidence="8">Heme B farnesyltransferase</fullName>
    </alternativeName>
    <alternativeName>
        <fullName evidence="8">Heme O synthase</fullName>
    </alternativeName>
</protein>
<evidence type="ECO:0000256" key="6">
    <source>
        <dbReference type="ARBA" id="ARBA00023136"/>
    </source>
</evidence>
<dbReference type="GO" id="GO:0006784">
    <property type="term" value="P:heme A biosynthetic process"/>
    <property type="evidence" value="ECO:0007669"/>
    <property type="project" value="TreeGrafter"/>
</dbReference>
<dbReference type="AlphaFoldDB" id="A0A956N8T9"/>
<feature type="transmembrane region" description="Helical" evidence="8">
    <location>
        <begin position="165"/>
        <end position="189"/>
    </location>
</feature>
<comment type="miscellaneous">
    <text evidence="8">Carbon 2 of the heme B porphyrin ring is defined according to the Fischer nomenclature.</text>
</comment>
<comment type="pathway">
    <text evidence="8">Porphyrin-containing compound metabolism; heme O biosynthesis; heme O from protoheme: step 1/1.</text>
</comment>
<dbReference type="EMBL" id="JAGQHS010000008">
    <property type="protein sequence ID" value="MCA9754712.1"/>
    <property type="molecule type" value="Genomic_DNA"/>
</dbReference>
<evidence type="ECO:0000256" key="7">
    <source>
        <dbReference type="ARBA" id="ARBA00047690"/>
    </source>
</evidence>
<feature type="transmembrane region" description="Helical" evidence="8">
    <location>
        <begin position="239"/>
        <end position="257"/>
    </location>
</feature>
<keyword evidence="2 8" id="KW-0808">Transferase</keyword>
<feature type="transmembrane region" description="Helical" evidence="8">
    <location>
        <begin position="141"/>
        <end position="159"/>
    </location>
</feature>
<dbReference type="PANTHER" id="PTHR43448:SF2">
    <property type="entry name" value="PROTOHEME IX FARNESYLTRANSFERASE, MITOCHONDRIAL"/>
    <property type="match status" value="1"/>
</dbReference>
<dbReference type="Pfam" id="PF01040">
    <property type="entry name" value="UbiA"/>
    <property type="match status" value="1"/>
</dbReference>
<evidence type="ECO:0000256" key="1">
    <source>
        <dbReference type="ARBA" id="ARBA00004141"/>
    </source>
</evidence>